<dbReference type="AlphaFoldDB" id="A0A0L0F7W6"/>
<dbReference type="PANTHER" id="PTHR28004">
    <property type="entry name" value="ZGC:162816-RELATED"/>
    <property type="match status" value="1"/>
</dbReference>
<evidence type="ECO:0000313" key="1">
    <source>
        <dbReference type="EMBL" id="KNC72827.1"/>
    </source>
</evidence>
<accession>A0A0L0F7W6</accession>
<proteinExistence type="predicted"/>
<dbReference type="InterPro" id="IPR051466">
    <property type="entry name" value="D-amino_acid_metab_enzyme"/>
</dbReference>
<keyword evidence="2" id="KW-1185">Reference proteome</keyword>
<protein>
    <submittedName>
        <fullName evidence="1">Uncharacterized protein</fullName>
    </submittedName>
</protein>
<dbReference type="Gene3D" id="3.20.20.10">
    <property type="entry name" value="Alanine racemase"/>
    <property type="match status" value="1"/>
</dbReference>
<dbReference type="GeneID" id="25915117"/>
<reference evidence="1 2" key="1">
    <citation type="submission" date="2011-02" db="EMBL/GenBank/DDBJ databases">
        <title>The Genome Sequence of Sphaeroforma arctica JP610.</title>
        <authorList>
            <consortium name="The Broad Institute Genome Sequencing Platform"/>
            <person name="Russ C."/>
            <person name="Cuomo C."/>
            <person name="Young S.K."/>
            <person name="Zeng Q."/>
            <person name="Gargeya S."/>
            <person name="Alvarado L."/>
            <person name="Berlin A."/>
            <person name="Chapman S.B."/>
            <person name="Chen Z."/>
            <person name="Freedman E."/>
            <person name="Gellesch M."/>
            <person name="Goldberg J."/>
            <person name="Griggs A."/>
            <person name="Gujja S."/>
            <person name="Heilman E."/>
            <person name="Heiman D."/>
            <person name="Howarth C."/>
            <person name="Mehta T."/>
            <person name="Neiman D."/>
            <person name="Pearson M."/>
            <person name="Roberts A."/>
            <person name="Saif S."/>
            <person name="Shea T."/>
            <person name="Shenoy N."/>
            <person name="Sisk P."/>
            <person name="Stolte C."/>
            <person name="Sykes S."/>
            <person name="White J."/>
            <person name="Yandava C."/>
            <person name="Burger G."/>
            <person name="Gray M.W."/>
            <person name="Holland P.W.H."/>
            <person name="King N."/>
            <person name="Lang F.B.F."/>
            <person name="Roger A.J."/>
            <person name="Ruiz-Trillo I."/>
            <person name="Haas B."/>
            <person name="Nusbaum C."/>
            <person name="Birren B."/>
        </authorList>
    </citation>
    <scope>NUCLEOTIDE SEQUENCE [LARGE SCALE GENOMIC DNA]</scope>
    <source>
        <strain evidence="1 2">JP610</strain>
    </source>
</reference>
<dbReference type="PANTHER" id="PTHR28004:SF2">
    <property type="entry name" value="D-SERINE DEHYDRATASE"/>
    <property type="match status" value="1"/>
</dbReference>
<dbReference type="EMBL" id="KQ246455">
    <property type="protein sequence ID" value="KNC72827.1"/>
    <property type="molecule type" value="Genomic_DNA"/>
</dbReference>
<feature type="non-terminal residue" evidence="1">
    <location>
        <position position="1"/>
    </location>
</feature>
<dbReference type="GO" id="GO:0036088">
    <property type="term" value="P:D-serine catabolic process"/>
    <property type="evidence" value="ECO:0007669"/>
    <property type="project" value="TreeGrafter"/>
</dbReference>
<dbReference type="Proteomes" id="UP000054560">
    <property type="component" value="Unassembled WGS sequence"/>
</dbReference>
<name>A0A0L0F7W6_9EUKA</name>
<dbReference type="GO" id="GO:0008721">
    <property type="term" value="F:D-serine ammonia-lyase activity"/>
    <property type="evidence" value="ECO:0007669"/>
    <property type="project" value="TreeGrafter"/>
</dbReference>
<dbReference type="InterPro" id="IPR029066">
    <property type="entry name" value="PLP-binding_barrel"/>
</dbReference>
<gene>
    <name evidence="1" type="ORF">SARC_14613</name>
</gene>
<organism evidence="1 2">
    <name type="scientific">Sphaeroforma arctica JP610</name>
    <dbReference type="NCBI Taxonomy" id="667725"/>
    <lineage>
        <taxon>Eukaryota</taxon>
        <taxon>Ichthyosporea</taxon>
        <taxon>Ichthyophonida</taxon>
        <taxon>Sphaeroforma</taxon>
    </lineage>
</organism>
<evidence type="ECO:0000313" key="2">
    <source>
        <dbReference type="Proteomes" id="UP000054560"/>
    </source>
</evidence>
<dbReference type="RefSeq" id="XP_014146729.1">
    <property type="nucleotide sequence ID" value="XM_014291254.1"/>
</dbReference>
<dbReference type="STRING" id="667725.A0A0L0F7W6"/>
<dbReference type="OrthoDB" id="20198at2759"/>
<sequence length="95" mass="10285">DKAEVKLRPHVKTHKTVEGALLQCGGSPGPIVVSTLMEAEFFADHKFTDITYAVPIAAFRLARASKLTARISLKILLDHPDQLAAIELYSSANGI</sequence>